<sequence length="155" mass="17539">MATRLTSKRFFSTTRTMSMPRKFDFLVILPDKADALPRRLEARPSHMKGMVPHVKDGSWKLGGSLRIAPPPSREENRDKANARETEIGALLKSVPKDDDPSSLDFLGSALVVNAESKEEILEMLRNDVYAKADVWDFEKVQIYPFKSAWKTTSTI</sequence>
<reference evidence="3" key="1">
    <citation type="submission" date="2020-03" db="EMBL/GenBank/DDBJ databases">
        <title>Site-based positive gene gene selection in Geosmithia morbida across the United States reveals a broad range of putative effectors and factors for local host and environmental adapation.</title>
        <authorList>
            <person name="Onufrak A."/>
            <person name="Murdoch R.W."/>
            <person name="Gazis R."/>
            <person name="Huff M."/>
            <person name="Staton M."/>
            <person name="Klingeman W."/>
            <person name="Hadziabdic D."/>
        </authorList>
    </citation>
    <scope>NUCLEOTIDE SEQUENCE</scope>
    <source>
        <strain evidence="3">1262</strain>
    </source>
</reference>
<dbReference type="InterPro" id="IPR051807">
    <property type="entry name" value="Sec-metab_biosynth-assoc"/>
</dbReference>
<dbReference type="EMBL" id="JAANYQ010000019">
    <property type="protein sequence ID" value="KAF4120030.1"/>
    <property type="molecule type" value="Genomic_DNA"/>
</dbReference>
<feature type="region of interest" description="Disordered" evidence="1">
    <location>
        <begin position="61"/>
        <end position="83"/>
    </location>
</feature>
<feature type="compositionally biased region" description="Basic and acidic residues" evidence="1">
    <location>
        <begin position="72"/>
        <end position="83"/>
    </location>
</feature>
<comment type="caution">
    <text evidence="3">The sequence shown here is derived from an EMBL/GenBank/DDBJ whole genome shotgun (WGS) entry which is preliminary data.</text>
</comment>
<dbReference type="InterPro" id="IPR005545">
    <property type="entry name" value="YCII"/>
</dbReference>
<dbReference type="SUPFAM" id="SSF54909">
    <property type="entry name" value="Dimeric alpha+beta barrel"/>
    <property type="match status" value="1"/>
</dbReference>
<dbReference type="Gene3D" id="3.30.70.1060">
    <property type="entry name" value="Dimeric alpha+beta barrel"/>
    <property type="match status" value="1"/>
</dbReference>
<evidence type="ECO:0000259" key="2">
    <source>
        <dbReference type="Pfam" id="PF03795"/>
    </source>
</evidence>
<dbReference type="GeneID" id="55969669"/>
<dbReference type="Proteomes" id="UP000749293">
    <property type="component" value="Unassembled WGS sequence"/>
</dbReference>
<dbReference type="PANTHER" id="PTHR33606:SF3">
    <property type="entry name" value="PROTEIN YCII"/>
    <property type="match status" value="1"/>
</dbReference>
<dbReference type="OrthoDB" id="5519740at2759"/>
<evidence type="ECO:0000313" key="3">
    <source>
        <dbReference type="EMBL" id="KAF4120030.1"/>
    </source>
</evidence>
<feature type="domain" description="YCII-related" evidence="2">
    <location>
        <begin position="25"/>
        <end position="146"/>
    </location>
</feature>
<dbReference type="InterPro" id="IPR011008">
    <property type="entry name" value="Dimeric_a/b-barrel"/>
</dbReference>
<dbReference type="AlphaFoldDB" id="A0A9P4YNX3"/>
<organism evidence="3 4">
    <name type="scientific">Geosmithia morbida</name>
    <dbReference type="NCBI Taxonomy" id="1094350"/>
    <lineage>
        <taxon>Eukaryota</taxon>
        <taxon>Fungi</taxon>
        <taxon>Dikarya</taxon>
        <taxon>Ascomycota</taxon>
        <taxon>Pezizomycotina</taxon>
        <taxon>Sordariomycetes</taxon>
        <taxon>Hypocreomycetidae</taxon>
        <taxon>Hypocreales</taxon>
        <taxon>Bionectriaceae</taxon>
        <taxon>Geosmithia</taxon>
    </lineage>
</organism>
<keyword evidence="4" id="KW-1185">Reference proteome</keyword>
<evidence type="ECO:0000313" key="4">
    <source>
        <dbReference type="Proteomes" id="UP000749293"/>
    </source>
</evidence>
<dbReference type="Pfam" id="PF03795">
    <property type="entry name" value="YCII"/>
    <property type="match status" value="1"/>
</dbReference>
<gene>
    <name evidence="3" type="ORF">GMORB2_3441</name>
</gene>
<dbReference type="RefSeq" id="XP_035318682.1">
    <property type="nucleotide sequence ID" value="XM_035465417.1"/>
</dbReference>
<name>A0A9P4YNX3_9HYPO</name>
<accession>A0A9P4YNX3</accession>
<proteinExistence type="predicted"/>
<dbReference type="PANTHER" id="PTHR33606">
    <property type="entry name" value="PROTEIN YCII"/>
    <property type="match status" value="1"/>
</dbReference>
<evidence type="ECO:0000256" key="1">
    <source>
        <dbReference type="SAM" id="MobiDB-lite"/>
    </source>
</evidence>
<protein>
    <recommendedName>
        <fullName evidence="2">YCII-related domain-containing protein</fullName>
    </recommendedName>
</protein>